<dbReference type="GO" id="GO:0005509">
    <property type="term" value="F:calcium ion binding"/>
    <property type="evidence" value="ECO:0007669"/>
    <property type="project" value="TreeGrafter"/>
</dbReference>
<dbReference type="SUPFAM" id="SSF63829">
    <property type="entry name" value="Calcium-dependent phosphotriesterase"/>
    <property type="match status" value="1"/>
</dbReference>
<keyword evidence="3" id="KW-0479">Metal-binding</keyword>
<dbReference type="RefSeq" id="WP_220162728.1">
    <property type="nucleotide sequence ID" value="NZ_CP080507.1"/>
</dbReference>
<feature type="binding site" evidence="3">
    <location>
        <position position="147"/>
    </location>
    <ligand>
        <name>a divalent metal cation</name>
        <dbReference type="ChEBI" id="CHEBI:60240"/>
    </ligand>
</feature>
<reference evidence="5" key="1">
    <citation type="submission" date="2021-08" db="EMBL/GenBank/DDBJ databases">
        <title>Genome of a novel bacterium of the phylum Verrucomicrobia, Oleiharenicola sp. KSB-15.</title>
        <authorList>
            <person name="Chung J.-H."/>
            <person name="Ahn J.-H."/>
            <person name="Yoon Y."/>
            <person name="Kim D.-Y."/>
            <person name="An S.-H."/>
            <person name="Park I."/>
            <person name="Yeon J."/>
        </authorList>
    </citation>
    <scope>NUCLEOTIDE SEQUENCE</scope>
    <source>
        <strain evidence="5">KSB-15</strain>
    </source>
</reference>
<evidence type="ECO:0000256" key="3">
    <source>
        <dbReference type="PIRSR" id="PIRSR605511-2"/>
    </source>
</evidence>
<feature type="binding site" evidence="3">
    <location>
        <position position="20"/>
    </location>
    <ligand>
        <name>a divalent metal cation</name>
        <dbReference type="ChEBI" id="CHEBI:60240"/>
    </ligand>
</feature>
<dbReference type="GO" id="GO:0004341">
    <property type="term" value="F:gluconolactonase activity"/>
    <property type="evidence" value="ECO:0007669"/>
    <property type="project" value="TreeGrafter"/>
</dbReference>
<dbReference type="PRINTS" id="PR01790">
    <property type="entry name" value="SMP30FAMILY"/>
</dbReference>
<evidence type="ECO:0000256" key="1">
    <source>
        <dbReference type="ARBA" id="ARBA00008853"/>
    </source>
</evidence>
<feature type="binding site" evidence="3">
    <location>
        <position position="197"/>
    </location>
    <ligand>
        <name>a divalent metal cation</name>
        <dbReference type="ChEBI" id="CHEBI:60240"/>
    </ligand>
</feature>
<dbReference type="KEGG" id="ole:K0B96_00825"/>
<dbReference type="Gene3D" id="2.120.10.30">
    <property type="entry name" value="TolB, C-terminal domain"/>
    <property type="match status" value="1"/>
</dbReference>
<gene>
    <name evidence="5" type="ORF">K0B96_00825</name>
</gene>
<keyword evidence="3" id="KW-0862">Zinc</keyword>
<feature type="binding site" evidence="3">
    <location>
        <position position="101"/>
    </location>
    <ligand>
        <name>substrate</name>
    </ligand>
</feature>
<name>A0A8F9TWB1_9BACT</name>
<dbReference type="InterPro" id="IPR005511">
    <property type="entry name" value="SMP-30"/>
</dbReference>
<accession>A0A8F9TWB1</accession>
<feature type="domain" description="SMP-30/Gluconolactonase/LRE-like region" evidence="4">
    <location>
        <begin position="18"/>
        <end position="256"/>
    </location>
</feature>
<feature type="binding site" evidence="3">
    <location>
        <position position="103"/>
    </location>
    <ligand>
        <name>substrate</name>
    </ligand>
</feature>
<dbReference type="PANTHER" id="PTHR10907">
    <property type="entry name" value="REGUCALCIN"/>
    <property type="match status" value="1"/>
</dbReference>
<evidence type="ECO:0000313" key="6">
    <source>
        <dbReference type="Proteomes" id="UP000825051"/>
    </source>
</evidence>
<comment type="similarity">
    <text evidence="1">Belongs to the SMP-30/CGR1 family.</text>
</comment>
<evidence type="ECO:0000256" key="2">
    <source>
        <dbReference type="PIRSR" id="PIRSR605511-1"/>
    </source>
</evidence>
<sequence>MADVTLTPVVLANQHCQLGENPLWDEEAGALYWEDILAGHVWRHAVASGRTERVYAGETVGGFTQEADGALLLFREKDIVRLEHDGSVRGWRSFAEAGNTRFNDVTADPHGRVFAGTMGATETSGGVYRFDPDGAVRRVITGTGVSNGMAFTADRKHFFWTCSTRCQIWIYDYDEASGEIANGRVWYQCEKAEGTCDGLTIDREDNVWSARWDGFAVRQHAARDGRVLREIRFPVAKPSSVAFGGKDFATLFATSAGGDGRASLDGAVFAATVPGVRGRAKFRSRLTRG</sequence>
<proteinExistence type="inferred from homology"/>
<dbReference type="AlphaFoldDB" id="A0A8F9TWB1"/>
<dbReference type="Proteomes" id="UP000825051">
    <property type="component" value="Chromosome"/>
</dbReference>
<organism evidence="5 6">
    <name type="scientific">Horticoccus luteus</name>
    <dbReference type="NCBI Taxonomy" id="2862869"/>
    <lineage>
        <taxon>Bacteria</taxon>
        <taxon>Pseudomonadati</taxon>
        <taxon>Verrucomicrobiota</taxon>
        <taxon>Opitutia</taxon>
        <taxon>Opitutales</taxon>
        <taxon>Opitutaceae</taxon>
        <taxon>Horticoccus</taxon>
    </lineage>
</organism>
<dbReference type="GO" id="GO:0019853">
    <property type="term" value="P:L-ascorbic acid biosynthetic process"/>
    <property type="evidence" value="ECO:0007669"/>
    <property type="project" value="TreeGrafter"/>
</dbReference>
<comment type="cofactor">
    <cofactor evidence="3">
        <name>Zn(2+)</name>
        <dbReference type="ChEBI" id="CHEBI:29105"/>
    </cofactor>
    <text evidence="3">Binds 1 divalent metal cation per subunit.</text>
</comment>
<feature type="active site" description="Proton donor/acceptor" evidence="2">
    <location>
        <position position="197"/>
    </location>
</feature>
<dbReference type="InterPro" id="IPR011042">
    <property type="entry name" value="6-blade_b-propeller_TolB-like"/>
</dbReference>
<dbReference type="InterPro" id="IPR013658">
    <property type="entry name" value="SGL"/>
</dbReference>
<protein>
    <submittedName>
        <fullName evidence="5">SMP-30/gluconolactonase/LRE family protein</fullName>
    </submittedName>
</protein>
<dbReference type="PANTHER" id="PTHR10907:SF47">
    <property type="entry name" value="REGUCALCIN"/>
    <property type="match status" value="1"/>
</dbReference>
<evidence type="ECO:0000313" key="5">
    <source>
        <dbReference type="EMBL" id="QYM79191.1"/>
    </source>
</evidence>
<evidence type="ECO:0000259" key="4">
    <source>
        <dbReference type="Pfam" id="PF08450"/>
    </source>
</evidence>
<keyword evidence="6" id="KW-1185">Reference proteome</keyword>
<dbReference type="EMBL" id="CP080507">
    <property type="protein sequence ID" value="QYM79191.1"/>
    <property type="molecule type" value="Genomic_DNA"/>
</dbReference>
<dbReference type="Pfam" id="PF08450">
    <property type="entry name" value="SGL"/>
    <property type="match status" value="1"/>
</dbReference>